<dbReference type="InParanoid" id="K1PQK5"/>
<evidence type="ECO:0000256" key="3">
    <source>
        <dbReference type="ARBA" id="ARBA00022448"/>
    </source>
</evidence>
<proteinExistence type="inferred from homology"/>
<name>K1PQK5_MAGGI</name>
<gene>
    <name evidence="9" type="ORF">CGI_10004548</name>
</gene>
<dbReference type="PANTHER" id="PTHR12263:SF0">
    <property type="entry name" value="V-TYPE PROTON ATPASE SUBUNIT"/>
    <property type="match status" value="1"/>
</dbReference>
<protein>
    <submittedName>
        <fullName evidence="9">V-type proton ATPase subunit e</fullName>
    </submittedName>
</protein>
<dbReference type="Pfam" id="PF05493">
    <property type="entry name" value="ATP_synt_H"/>
    <property type="match status" value="1"/>
</dbReference>
<comment type="subcellular location">
    <subcellularLocation>
        <location evidence="1">Endomembrane system</location>
        <topology evidence="1">Multi-pass membrane protein</topology>
    </subcellularLocation>
</comment>
<evidence type="ECO:0000256" key="6">
    <source>
        <dbReference type="ARBA" id="ARBA00022989"/>
    </source>
</evidence>
<dbReference type="GO" id="GO:0046961">
    <property type="term" value="F:proton-transporting ATPase activity, rotational mechanism"/>
    <property type="evidence" value="ECO:0007669"/>
    <property type="project" value="InterPro"/>
</dbReference>
<dbReference type="PANTHER" id="PTHR12263">
    <property type="entry name" value="VACUOLAR ATP SYNTHASE SUBUNIT H"/>
    <property type="match status" value="1"/>
</dbReference>
<keyword evidence="8" id="KW-0472">Membrane</keyword>
<organism evidence="9">
    <name type="scientific">Magallana gigas</name>
    <name type="common">Pacific oyster</name>
    <name type="synonym">Crassostrea gigas</name>
    <dbReference type="NCBI Taxonomy" id="29159"/>
    <lineage>
        <taxon>Eukaryota</taxon>
        <taxon>Metazoa</taxon>
        <taxon>Spiralia</taxon>
        <taxon>Lophotrochozoa</taxon>
        <taxon>Mollusca</taxon>
        <taxon>Bivalvia</taxon>
        <taxon>Autobranchia</taxon>
        <taxon>Pteriomorphia</taxon>
        <taxon>Ostreida</taxon>
        <taxon>Ostreoidea</taxon>
        <taxon>Ostreidae</taxon>
        <taxon>Magallana</taxon>
    </lineage>
</organism>
<evidence type="ECO:0000256" key="8">
    <source>
        <dbReference type="ARBA" id="ARBA00023136"/>
    </source>
</evidence>
<dbReference type="HOGENOM" id="CLU_170555_0_0_1"/>
<sequence>MVDRKALPLVIMTGFWGVVGIILPIIVHFLMRGSPNKGIVQLMLMMTAACCYLFWLCAFLFQLNPLIGPQLDSSLIAFIQAEWENTPVKPTTTKLYRKKKKMTQNCHEKS</sequence>
<keyword evidence="5" id="KW-0375">Hydrogen ion transport</keyword>
<keyword evidence="4" id="KW-0812">Transmembrane</keyword>
<dbReference type="FunCoup" id="K1PQK5">
    <property type="interactions" value="325"/>
</dbReference>
<reference evidence="9" key="1">
    <citation type="journal article" date="2012" name="Nature">
        <title>The oyster genome reveals stress adaptation and complexity of shell formation.</title>
        <authorList>
            <person name="Zhang G."/>
            <person name="Fang X."/>
            <person name="Guo X."/>
            <person name="Li L."/>
            <person name="Luo R."/>
            <person name="Xu F."/>
            <person name="Yang P."/>
            <person name="Zhang L."/>
            <person name="Wang X."/>
            <person name="Qi H."/>
            <person name="Xiong Z."/>
            <person name="Que H."/>
            <person name="Xie Y."/>
            <person name="Holland P.W."/>
            <person name="Paps J."/>
            <person name="Zhu Y."/>
            <person name="Wu F."/>
            <person name="Chen Y."/>
            <person name="Wang J."/>
            <person name="Peng C."/>
            <person name="Meng J."/>
            <person name="Yang L."/>
            <person name="Liu J."/>
            <person name="Wen B."/>
            <person name="Zhang N."/>
            <person name="Huang Z."/>
            <person name="Zhu Q."/>
            <person name="Feng Y."/>
            <person name="Mount A."/>
            <person name="Hedgecock D."/>
            <person name="Xu Z."/>
            <person name="Liu Y."/>
            <person name="Domazet-Loso T."/>
            <person name="Du Y."/>
            <person name="Sun X."/>
            <person name="Zhang S."/>
            <person name="Liu B."/>
            <person name="Cheng P."/>
            <person name="Jiang X."/>
            <person name="Li J."/>
            <person name="Fan D."/>
            <person name="Wang W."/>
            <person name="Fu W."/>
            <person name="Wang T."/>
            <person name="Wang B."/>
            <person name="Zhang J."/>
            <person name="Peng Z."/>
            <person name="Li Y."/>
            <person name="Li N."/>
            <person name="Wang J."/>
            <person name="Chen M."/>
            <person name="He Y."/>
            <person name="Tan F."/>
            <person name="Song X."/>
            <person name="Zheng Q."/>
            <person name="Huang R."/>
            <person name="Yang H."/>
            <person name="Du X."/>
            <person name="Chen L."/>
            <person name="Yang M."/>
            <person name="Gaffney P.M."/>
            <person name="Wang S."/>
            <person name="Luo L."/>
            <person name="She Z."/>
            <person name="Ming Y."/>
            <person name="Huang W."/>
            <person name="Zhang S."/>
            <person name="Huang B."/>
            <person name="Zhang Y."/>
            <person name="Qu T."/>
            <person name="Ni P."/>
            <person name="Miao G."/>
            <person name="Wang J."/>
            <person name="Wang Q."/>
            <person name="Steinberg C.E."/>
            <person name="Wang H."/>
            <person name="Li N."/>
            <person name="Qian L."/>
            <person name="Zhang G."/>
            <person name="Li Y."/>
            <person name="Yang H."/>
            <person name="Liu X."/>
            <person name="Wang J."/>
            <person name="Yin Y."/>
            <person name="Wang J."/>
        </authorList>
    </citation>
    <scope>NUCLEOTIDE SEQUENCE [LARGE SCALE GENOMIC DNA]</scope>
    <source>
        <strain evidence="9">05x7-T-G4-1.051#20</strain>
    </source>
</reference>
<dbReference type="GO" id="GO:0012505">
    <property type="term" value="C:endomembrane system"/>
    <property type="evidence" value="ECO:0007669"/>
    <property type="project" value="UniProtKB-SubCell"/>
</dbReference>
<evidence type="ECO:0000313" key="9">
    <source>
        <dbReference type="EMBL" id="EKC21129.1"/>
    </source>
</evidence>
<evidence type="ECO:0000256" key="4">
    <source>
        <dbReference type="ARBA" id="ARBA00022692"/>
    </source>
</evidence>
<comment type="similarity">
    <text evidence="2">Belongs to the V-ATPase e1/e2 subunit family.</text>
</comment>
<dbReference type="AlphaFoldDB" id="K1PQK5"/>
<keyword evidence="6" id="KW-1133">Transmembrane helix</keyword>
<dbReference type="EMBL" id="JH817471">
    <property type="protein sequence ID" value="EKC21129.1"/>
    <property type="molecule type" value="Genomic_DNA"/>
</dbReference>
<keyword evidence="3" id="KW-0813">Transport</keyword>
<dbReference type="InterPro" id="IPR008389">
    <property type="entry name" value="ATPase_V0-cplx_e1/e2_su"/>
</dbReference>
<evidence type="ECO:0000256" key="1">
    <source>
        <dbReference type="ARBA" id="ARBA00004127"/>
    </source>
</evidence>
<accession>K1PQK5</accession>
<evidence type="ECO:0000256" key="2">
    <source>
        <dbReference type="ARBA" id="ARBA00008328"/>
    </source>
</evidence>
<keyword evidence="7" id="KW-0406">Ion transport</keyword>
<evidence type="ECO:0000256" key="7">
    <source>
        <dbReference type="ARBA" id="ARBA00023065"/>
    </source>
</evidence>
<dbReference type="GO" id="GO:0033179">
    <property type="term" value="C:proton-transporting V-type ATPase, V0 domain"/>
    <property type="evidence" value="ECO:0007669"/>
    <property type="project" value="InterPro"/>
</dbReference>
<evidence type="ECO:0000256" key="5">
    <source>
        <dbReference type="ARBA" id="ARBA00022781"/>
    </source>
</evidence>